<comment type="caution">
    <text evidence="1">The sequence shown here is derived from an EMBL/GenBank/DDBJ whole genome shotgun (WGS) entry which is preliminary data.</text>
</comment>
<dbReference type="PANTHER" id="PTHR47510:SF3">
    <property type="entry name" value="ENDO_EXONUCLEASE_PHOSPHATASE DOMAIN-CONTAINING PROTEIN"/>
    <property type="match status" value="1"/>
</dbReference>
<accession>A0A5B7GJN4</accession>
<sequence length="238" mass="26937">MTDLSQHYQRTESQALLGRSAHLSILWSPTPTSSLHHSIATKTHRPMPDSAMREFGQWISHTLLMDRSTAAKRVTVHQADAPWMTPRIKRLLRQRNWAFHSCRKGTLLPKQNSPAQTHQQQTVYSCPVDWKSSFVTPISKTPSLESLNDLRPVAITPIPSLICEDFVFDWAYNITQPHSLVCAGPRHSRTTERQLATVTQSLTTDVSVRRTASKQWKLLESYIPATTCPTKSLACSRP</sequence>
<protein>
    <submittedName>
        <fullName evidence="1">Uncharacterized protein</fullName>
    </submittedName>
</protein>
<dbReference type="PANTHER" id="PTHR47510">
    <property type="entry name" value="REVERSE TRANSCRIPTASE DOMAIN-CONTAINING PROTEIN"/>
    <property type="match status" value="1"/>
</dbReference>
<organism evidence="1 2">
    <name type="scientific">Portunus trituberculatus</name>
    <name type="common">Swimming crab</name>
    <name type="synonym">Neptunus trituberculatus</name>
    <dbReference type="NCBI Taxonomy" id="210409"/>
    <lineage>
        <taxon>Eukaryota</taxon>
        <taxon>Metazoa</taxon>
        <taxon>Ecdysozoa</taxon>
        <taxon>Arthropoda</taxon>
        <taxon>Crustacea</taxon>
        <taxon>Multicrustacea</taxon>
        <taxon>Malacostraca</taxon>
        <taxon>Eumalacostraca</taxon>
        <taxon>Eucarida</taxon>
        <taxon>Decapoda</taxon>
        <taxon>Pleocyemata</taxon>
        <taxon>Brachyura</taxon>
        <taxon>Eubrachyura</taxon>
        <taxon>Portunoidea</taxon>
        <taxon>Portunidae</taxon>
        <taxon>Portuninae</taxon>
        <taxon>Portunus</taxon>
    </lineage>
</organism>
<proteinExistence type="predicted"/>
<name>A0A5B7GJN4_PORTR</name>
<evidence type="ECO:0000313" key="1">
    <source>
        <dbReference type="EMBL" id="MPC57769.1"/>
    </source>
</evidence>
<evidence type="ECO:0000313" key="2">
    <source>
        <dbReference type="Proteomes" id="UP000324222"/>
    </source>
</evidence>
<dbReference type="EMBL" id="VSRR010015065">
    <property type="protein sequence ID" value="MPC57769.1"/>
    <property type="molecule type" value="Genomic_DNA"/>
</dbReference>
<dbReference type="OrthoDB" id="6381911at2759"/>
<gene>
    <name evidence="1" type="ORF">E2C01_051756</name>
</gene>
<reference evidence="1 2" key="1">
    <citation type="submission" date="2019-05" db="EMBL/GenBank/DDBJ databases">
        <title>Another draft genome of Portunus trituberculatus and its Hox gene families provides insights of decapod evolution.</title>
        <authorList>
            <person name="Jeong J.-H."/>
            <person name="Song I."/>
            <person name="Kim S."/>
            <person name="Choi T."/>
            <person name="Kim D."/>
            <person name="Ryu S."/>
            <person name="Kim W."/>
        </authorList>
    </citation>
    <scope>NUCLEOTIDE SEQUENCE [LARGE SCALE GENOMIC DNA]</scope>
    <source>
        <tissue evidence="1">Muscle</tissue>
    </source>
</reference>
<dbReference type="AlphaFoldDB" id="A0A5B7GJN4"/>
<keyword evidence="2" id="KW-1185">Reference proteome</keyword>
<dbReference type="Proteomes" id="UP000324222">
    <property type="component" value="Unassembled WGS sequence"/>
</dbReference>